<feature type="domain" description="LRAT" evidence="1">
    <location>
        <begin position="31"/>
        <end position="182"/>
    </location>
</feature>
<evidence type="ECO:0000259" key="1">
    <source>
        <dbReference type="PROSITE" id="PS51934"/>
    </source>
</evidence>
<reference evidence="2 3" key="1">
    <citation type="submission" date="2013-09" db="EMBL/GenBank/DDBJ databases">
        <title>Corchorus capsularis genome sequencing.</title>
        <authorList>
            <person name="Alam M."/>
            <person name="Haque M.S."/>
            <person name="Islam M.S."/>
            <person name="Emdad E.M."/>
            <person name="Islam M.M."/>
            <person name="Ahmed B."/>
            <person name="Halim A."/>
            <person name="Hossen Q.M.M."/>
            <person name="Hossain M.Z."/>
            <person name="Ahmed R."/>
            <person name="Khan M.M."/>
            <person name="Islam R."/>
            <person name="Rashid M.M."/>
            <person name="Khan S.A."/>
            <person name="Rahman M.S."/>
            <person name="Alam M."/>
        </authorList>
    </citation>
    <scope>NUCLEOTIDE SEQUENCE [LARGE SCALE GENOMIC DNA]</scope>
    <source>
        <strain evidence="3">cv. CVL-1</strain>
        <tissue evidence="2">Whole seedling</tissue>
    </source>
</reference>
<dbReference type="OMA" id="FGSYSHH"/>
<comment type="caution">
    <text evidence="2">The sequence shown here is derived from an EMBL/GenBank/DDBJ whole genome shotgun (WGS) entry which is preliminary data.</text>
</comment>
<dbReference type="Pfam" id="PF04970">
    <property type="entry name" value="LRAT"/>
    <property type="match status" value="1"/>
</dbReference>
<evidence type="ECO:0000313" key="2">
    <source>
        <dbReference type="EMBL" id="OMO71939.1"/>
    </source>
</evidence>
<dbReference type="Proteomes" id="UP000188268">
    <property type="component" value="Unassembled WGS sequence"/>
</dbReference>
<sequence length="216" mass="24158">MQKVKQKIEKGKRIFTHRKDSCRVKPGDHIYSYRGFGSYSHHGIYVSEDCVIHFIPTASDHDINGVSGTEEEEEEESAPCPKCGYQHNVHLGVVKSCLDCFLSHGAHLSESLHVYEYEESSTLKKLKRAGSCSTSKSFPPETVVKLATALHQENCFGLYNLIDNNCEHFATFCKTGIRSSEQVHSVMNKPIIPILVNLIKNATSTLANADRSMLQN</sequence>
<dbReference type="PANTHER" id="PTHR46137:SF14">
    <property type="entry name" value="LRAT DOMAIN-CONTAINING PROTEIN"/>
    <property type="match status" value="1"/>
</dbReference>
<accession>A0A1R3HNJ7</accession>
<name>A0A1R3HNJ7_COCAP</name>
<dbReference type="Gramene" id="OMO71939">
    <property type="protein sequence ID" value="OMO71939"/>
    <property type="gene ID" value="CCACVL1_18024"/>
</dbReference>
<dbReference type="PANTHER" id="PTHR46137">
    <property type="entry name" value="OS05G0310600 PROTEIN"/>
    <property type="match status" value="1"/>
</dbReference>
<proteinExistence type="predicted"/>
<dbReference type="AlphaFoldDB" id="A0A1R3HNJ7"/>
<dbReference type="Gene3D" id="3.90.1720.10">
    <property type="entry name" value="endopeptidase domain like (from Nostoc punctiforme)"/>
    <property type="match status" value="1"/>
</dbReference>
<dbReference type="EMBL" id="AWWV01011503">
    <property type="protein sequence ID" value="OMO71939.1"/>
    <property type="molecule type" value="Genomic_DNA"/>
</dbReference>
<gene>
    <name evidence="2" type="ORF">CCACVL1_18024</name>
</gene>
<protein>
    <recommendedName>
        <fullName evidence="1">LRAT domain-containing protein</fullName>
    </recommendedName>
</protein>
<evidence type="ECO:0000313" key="3">
    <source>
        <dbReference type="Proteomes" id="UP000188268"/>
    </source>
</evidence>
<dbReference type="STRING" id="210143.A0A1R3HNJ7"/>
<dbReference type="PROSITE" id="PS51934">
    <property type="entry name" value="LRAT"/>
    <property type="match status" value="1"/>
</dbReference>
<keyword evidence="3" id="KW-1185">Reference proteome</keyword>
<dbReference type="InterPro" id="IPR007053">
    <property type="entry name" value="LRAT_dom"/>
</dbReference>
<organism evidence="2 3">
    <name type="scientific">Corchorus capsularis</name>
    <name type="common">Jute</name>
    <dbReference type="NCBI Taxonomy" id="210143"/>
    <lineage>
        <taxon>Eukaryota</taxon>
        <taxon>Viridiplantae</taxon>
        <taxon>Streptophyta</taxon>
        <taxon>Embryophyta</taxon>
        <taxon>Tracheophyta</taxon>
        <taxon>Spermatophyta</taxon>
        <taxon>Magnoliopsida</taxon>
        <taxon>eudicotyledons</taxon>
        <taxon>Gunneridae</taxon>
        <taxon>Pentapetalae</taxon>
        <taxon>rosids</taxon>
        <taxon>malvids</taxon>
        <taxon>Malvales</taxon>
        <taxon>Malvaceae</taxon>
        <taxon>Grewioideae</taxon>
        <taxon>Apeibeae</taxon>
        <taxon>Corchorus</taxon>
    </lineage>
</organism>
<dbReference type="OrthoDB" id="421951at2759"/>